<keyword evidence="4 7" id="KW-0133">Cell shape</keyword>
<feature type="active site" description="Nucleophile" evidence="7">
    <location>
        <position position="292"/>
    </location>
</feature>
<name>A0ABV5AF15_9BACL</name>
<dbReference type="InterPro" id="IPR005490">
    <property type="entry name" value="LD_TPept_cat_dom"/>
</dbReference>
<protein>
    <submittedName>
        <fullName evidence="9">L,D-transpeptidase</fullName>
    </submittedName>
</protein>
<dbReference type="Proteomes" id="UP001579974">
    <property type="component" value="Unassembled WGS sequence"/>
</dbReference>
<keyword evidence="10" id="KW-1185">Reference proteome</keyword>
<evidence type="ECO:0000256" key="2">
    <source>
        <dbReference type="ARBA" id="ARBA00022679"/>
    </source>
</evidence>
<evidence type="ECO:0000256" key="6">
    <source>
        <dbReference type="ARBA" id="ARBA00023316"/>
    </source>
</evidence>
<dbReference type="InterPro" id="IPR038063">
    <property type="entry name" value="Transpep_catalytic_dom"/>
</dbReference>
<dbReference type="Pfam" id="PF13205">
    <property type="entry name" value="Big_5"/>
    <property type="match status" value="1"/>
</dbReference>
<comment type="pathway">
    <text evidence="1 7">Cell wall biogenesis; peptidoglycan biosynthesis.</text>
</comment>
<dbReference type="Gene3D" id="2.40.440.10">
    <property type="entry name" value="L,D-transpeptidase catalytic domain-like"/>
    <property type="match status" value="1"/>
</dbReference>
<keyword evidence="3" id="KW-0732">Signal</keyword>
<dbReference type="Gene3D" id="2.60.40.3710">
    <property type="match status" value="1"/>
</dbReference>
<evidence type="ECO:0000313" key="9">
    <source>
        <dbReference type="EMBL" id="MFB5190867.1"/>
    </source>
</evidence>
<dbReference type="EMBL" id="JBDXSU010000007">
    <property type="protein sequence ID" value="MFB5190867.1"/>
    <property type="molecule type" value="Genomic_DNA"/>
</dbReference>
<gene>
    <name evidence="9" type="ORF">KKP3000_004353</name>
</gene>
<keyword evidence="6 7" id="KW-0961">Cell wall biogenesis/degradation</keyword>
<accession>A0ABV5AF15</accession>
<dbReference type="InterPro" id="IPR032812">
    <property type="entry name" value="SbsA_Ig"/>
</dbReference>
<evidence type="ECO:0000256" key="7">
    <source>
        <dbReference type="PROSITE-ProRule" id="PRU01373"/>
    </source>
</evidence>
<organism evidence="9 10">
    <name type="scientific">Alicyclobacillus fastidiosus</name>
    <dbReference type="NCBI Taxonomy" id="392011"/>
    <lineage>
        <taxon>Bacteria</taxon>
        <taxon>Bacillati</taxon>
        <taxon>Bacillota</taxon>
        <taxon>Bacilli</taxon>
        <taxon>Bacillales</taxon>
        <taxon>Alicyclobacillaceae</taxon>
        <taxon>Alicyclobacillus</taxon>
    </lineage>
</organism>
<evidence type="ECO:0000259" key="8">
    <source>
        <dbReference type="PROSITE" id="PS52029"/>
    </source>
</evidence>
<proteinExistence type="predicted"/>
<evidence type="ECO:0000256" key="4">
    <source>
        <dbReference type="ARBA" id="ARBA00022960"/>
    </source>
</evidence>
<dbReference type="InterPro" id="IPR050979">
    <property type="entry name" value="LD-transpeptidase"/>
</dbReference>
<keyword evidence="2" id="KW-0808">Transferase</keyword>
<dbReference type="RefSeq" id="WP_275474372.1">
    <property type="nucleotide sequence ID" value="NZ_CP162940.1"/>
</dbReference>
<feature type="active site" description="Proton donor/acceptor" evidence="7">
    <location>
        <position position="277"/>
    </location>
</feature>
<dbReference type="CDD" id="cd16913">
    <property type="entry name" value="YkuD_like"/>
    <property type="match status" value="1"/>
</dbReference>
<dbReference type="PANTHER" id="PTHR30582:SF2">
    <property type="entry name" value="L,D-TRANSPEPTIDASE YCIB-RELATED"/>
    <property type="match status" value="1"/>
</dbReference>
<keyword evidence="5 7" id="KW-0573">Peptidoglycan synthesis</keyword>
<dbReference type="SUPFAM" id="SSF141523">
    <property type="entry name" value="L,D-transpeptidase catalytic domain-like"/>
    <property type="match status" value="1"/>
</dbReference>
<evidence type="ECO:0000313" key="10">
    <source>
        <dbReference type="Proteomes" id="UP001579974"/>
    </source>
</evidence>
<feature type="domain" description="L,D-TPase catalytic" evidence="8">
    <location>
        <begin position="199"/>
        <end position="316"/>
    </location>
</feature>
<evidence type="ECO:0000256" key="1">
    <source>
        <dbReference type="ARBA" id="ARBA00004752"/>
    </source>
</evidence>
<evidence type="ECO:0000256" key="5">
    <source>
        <dbReference type="ARBA" id="ARBA00022984"/>
    </source>
</evidence>
<comment type="caution">
    <text evidence="9">The sequence shown here is derived from an EMBL/GenBank/DDBJ whole genome shotgun (WGS) entry which is preliminary data.</text>
</comment>
<dbReference type="PROSITE" id="PS52029">
    <property type="entry name" value="LD_TPASE"/>
    <property type="match status" value="1"/>
</dbReference>
<dbReference type="Pfam" id="PF03734">
    <property type="entry name" value="YkuD"/>
    <property type="match status" value="1"/>
</dbReference>
<reference evidence="9 10" key="1">
    <citation type="journal article" date="2024" name="Int. J. Mol. Sci.">
        <title>Exploration of Alicyclobacillus spp. Genome in Search of Antibiotic Resistance.</title>
        <authorList>
            <person name="Bucka-Kolendo J."/>
            <person name="Kiousi D.E."/>
            <person name="Dekowska A."/>
            <person name="Mikolajczuk-Szczyrba A."/>
            <person name="Karadedos D.M."/>
            <person name="Michael P."/>
            <person name="Galanis A."/>
            <person name="Sokolowska B."/>
        </authorList>
    </citation>
    <scope>NUCLEOTIDE SEQUENCE [LARGE SCALE GENOMIC DNA]</scope>
    <source>
        <strain evidence="9 10">KKP 3000</strain>
    </source>
</reference>
<evidence type="ECO:0000256" key="3">
    <source>
        <dbReference type="ARBA" id="ARBA00022729"/>
    </source>
</evidence>
<dbReference type="PANTHER" id="PTHR30582">
    <property type="entry name" value="L,D-TRANSPEPTIDASE"/>
    <property type="match status" value="1"/>
</dbReference>
<sequence length="317" mass="33961">MKRQPTPELEYDGVVATSAAKGVELSFNHPVASMTWVLDGKTQQTLVRKPASKVWIPASLPQGTAYHIVLRRAAGPGTTPWTKATAVDGATAPPLTVTTDPGIWQFDVPADGPFTFTFSAPIANRAQLAQDIQFSPSVAGQIDWTSDTTAQFIPAKALSPAETVHMTIEGGVAGPVSTRGQYLANQTIERPFIVASNERIVVTETLPETLTLYRNGKPLLKSLCNTGVTGATTQPGQYYIHSMVQSATMSGVDPDGETYHIPNVPWVMGLVGNTAIHGYPRASYGYPQSNGCVELPIETAKKLYRLVQVGTPVAIEK</sequence>